<organism evidence="1">
    <name type="scientific">viral metagenome</name>
    <dbReference type="NCBI Taxonomy" id="1070528"/>
    <lineage>
        <taxon>unclassified sequences</taxon>
        <taxon>metagenomes</taxon>
        <taxon>organismal metagenomes</taxon>
    </lineage>
</organism>
<sequence length="877" mass="103568">MELIIDENDDYNYGIIKKDKEIKHTKKGKRLNIESNQFINPFFVGISGGNTTDWEKSEIYRRYKHVYIMCMSKNYDDTNVTNAQKIFEYLLTADDLKSMREYFTLIKSSNAILSYKYSYYGQIVEAKYLKALFPNYKFDENELIIPMFQENEDSVREFVNLHKIDTIDSIKLLFDMIATYTSGYRSPTQANIGNLLTNIENTGFWKDKRNCTMNLNEFFKERNFNNNSGVRTGNIVIHSQNNKNVNKFIKDKEVTGINYLENIYKKENYTDMYNAITNDKRKYFIPKEPSAEMKNKLNGLLFSDNLTEYDKYLLINTLLTSKDYCHMIVNNKEILTRFSNMFNKYKQAFRYTIGYAWLCMYTEECIFKTKSTPEHRFVFDIHTANLLPAYPITLKDIKINPYITWLCDDGLLNTKENCIGLQTSSPEYYGVCSMDEFQKRFNIFTTGNSKKNLFEGIDWQSFAVSGSVIPACLQKFNPLMSLMSCKLPNTDAVYNSYFEEYYGDSDIDLMCNEQSIFKFISKALDVYNIIKKNLNCKDEEIEIETPKTVSVSFTNYYMKECLDKFNKETKNKWDEMEFIRNIDGMCVRQYLYSLYVYHKTQSNFELMNKNKQYFEHPLISNYIDPANIKDMSIYYNNEYSITKEENKQSDSEICFYVNDFRNEDDKVDEKENFLIMKISESIKYKIRSDKMKRSIELFRTKTPNFFSVVARFHLPVVRAYYNGNNVYMLPSCISALMTGINIEYKYFAGVRNPCEIINKYLIRGFNVLLNDKELEYWNKYNEEMKTEWWSKPFTGAKSIKHNMFKPLLIKNIKTRTDYSSGLKTPTQMNPQEIKKWYGIDDTFSVDITNFRTINKDGSVAPYNPTVIKLLYDAINNN</sequence>
<dbReference type="EMBL" id="MN739776">
    <property type="protein sequence ID" value="QHT25927.1"/>
    <property type="molecule type" value="Genomic_DNA"/>
</dbReference>
<reference evidence="1" key="1">
    <citation type="journal article" date="2020" name="Nature">
        <title>Giant virus diversity and host interactions through global metagenomics.</title>
        <authorList>
            <person name="Schulz F."/>
            <person name="Roux S."/>
            <person name="Paez-Espino D."/>
            <person name="Jungbluth S."/>
            <person name="Walsh D.A."/>
            <person name="Denef V.J."/>
            <person name="McMahon K.D."/>
            <person name="Konstantinidis K.T."/>
            <person name="Eloe-Fadrosh E.A."/>
            <person name="Kyrpides N.C."/>
            <person name="Woyke T."/>
        </authorList>
    </citation>
    <scope>NUCLEOTIDE SEQUENCE</scope>
    <source>
        <strain evidence="1">GVMAG-M-3300023179-27</strain>
    </source>
</reference>
<proteinExistence type="predicted"/>
<accession>A0A6C0E9S3</accession>
<name>A0A6C0E9S3_9ZZZZ</name>
<evidence type="ECO:0000313" key="1">
    <source>
        <dbReference type="EMBL" id="QHT25927.1"/>
    </source>
</evidence>
<protein>
    <submittedName>
        <fullName evidence="1">Uncharacterized protein</fullName>
    </submittedName>
</protein>
<dbReference type="AlphaFoldDB" id="A0A6C0E9S3"/>